<keyword evidence="1" id="KW-0175">Coiled coil</keyword>
<dbReference type="Proteomes" id="UP001179121">
    <property type="component" value="Chromosome"/>
</dbReference>
<reference evidence="2" key="1">
    <citation type="submission" date="2022-10" db="EMBL/GenBank/DDBJ databases">
        <authorList>
            <person name="Koch H."/>
        </authorList>
    </citation>
    <scope>NUCLEOTIDE SEQUENCE</scope>
    <source>
        <strain evidence="2">DNF</strain>
    </source>
</reference>
<organism evidence="2 3">
    <name type="scientific">Nitrospira tepida</name>
    <dbReference type="NCBI Taxonomy" id="2973512"/>
    <lineage>
        <taxon>Bacteria</taxon>
        <taxon>Pseudomonadati</taxon>
        <taxon>Nitrospirota</taxon>
        <taxon>Nitrospiria</taxon>
        <taxon>Nitrospirales</taxon>
        <taxon>Nitrospiraceae</taxon>
        <taxon>Nitrospira</taxon>
    </lineage>
</organism>
<dbReference type="RefSeq" id="WP_213041774.1">
    <property type="nucleotide sequence ID" value="NZ_OX365700.1"/>
</dbReference>
<protein>
    <submittedName>
        <fullName evidence="2">Uncharacterized protein</fullName>
    </submittedName>
</protein>
<dbReference type="KEGG" id="nti:DNFV4_02108"/>
<dbReference type="AlphaFoldDB" id="A0AA86MZ28"/>
<proteinExistence type="predicted"/>
<dbReference type="EMBL" id="OX365700">
    <property type="protein sequence ID" value="CAI4031689.1"/>
    <property type="molecule type" value="Genomic_DNA"/>
</dbReference>
<name>A0AA86MZ28_9BACT</name>
<evidence type="ECO:0000256" key="1">
    <source>
        <dbReference type="SAM" id="Coils"/>
    </source>
</evidence>
<evidence type="ECO:0000313" key="2">
    <source>
        <dbReference type="EMBL" id="CAI4031689.1"/>
    </source>
</evidence>
<evidence type="ECO:0000313" key="3">
    <source>
        <dbReference type="Proteomes" id="UP001179121"/>
    </source>
</evidence>
<accession>A0AA86MZ28</accession>
<sequence>MDTDSLAQIRQIVTEASQGLREEMGGLRTELRQEMAAMTATLREDIADAKRHSGILVEDLHHKLDLVIEGQQFQRQQLVDIRSEIHLESRDTRAMLQLSYHQLQERVESLERRLQTVEQHLGLST</sequence>
<feature type="coiled-coil region" evidence="1">
    <location>
        <begin position="93"/>
        <end position="120"/>
    </location>
</feature>
<keyword evidence="3" id="KW-1185">Reference proteome</keyword>
<gene>
    <name evidence="2" type="ORF">DNFV4_02108</name>
</gene>